<organism evidence="1">
    <name type="scientific">marine metagenome</name>
    <dbReference type="NCBI Taxonomy" id="408172"/>
    <lineage>
        <taxon>unclassified sequences</taxon>
        <taxon>metagenomes</taxon>
        <taxon>ecological metagenomes</taxon>
    </lineage>
</organism>
<name>A0A382BHY9_9ZZZZ</name>
<dbReference type="Gene3D" id="1.25.40.10">
    <property type="entry name" value="Tetratricopeptide repeat domain"/>
    <property type="match status" value="1"/>
</dbReference>
<proteinExistence type="predicted"/>
<sequence length="640" mass="71291">REGVIDMLAPIFSATPRVVDSGQMVSAWRNYIEDESRDLSEGEAVELARRLGAGRVLVGSIVGDGDAFALNARLLQVPGGGAIGDVTVDGSAEGLREVLSQLASQILSMEAGVEDAQIDYLANLPLDALREYLKGRSASRRNSYRQAQTAFARALDIDSTFALAAIGAREAVSMGADADSYALGNRANRLLGRYLDNLPPRDRDYFVQLRSSPDGRESTVEVGRRYAELTNRFSDRADAWYRYGDFLYHSAWRVGDEEDWIERAKEAFNRAASLDPSLGIVQQHLVFLKMTSGDTVGLRDMLEQEIGRFEATEWSLFARGSMAGILGDSIQLAWINENIERLSYAEAITLGAGEGFLTVQRYLSPYTDRIFARLERSALSEADRLQYIQQWHNYLRSAGRSSEADDALRTIEIAYGPRPEEWVRAFLYWDGLEEPARVAADQLIESVGSEGPLVWSDNAQQACYLELWRLRQGDISQTTNIVERLRAGADDPNPAHGRNALCALTLEVIWADKTGSPEARELIQRLVDVHDEGPPRPVSMVAWSGMELAWILEERGEVETGARVVRYNSTPRVNPFSFAMSSVNREAGRLNDMAGDYARALQFYRSFVLARGNADSRFSDEVESITSRVAELEAELDQRR</sequence>
<protein>
    <submittedName>
        <fullName evidence="1">Uncharacterized protein</fullName>
    </submittedName>
</protein>
<dbReference type="AlphaFoldDB" id="A0A382BHY9"/>
<evidence type="ECO:0000313" key="1">
    <source>
        <dbReference type="EMBL" id="SVB13121.1"/>
    </source>
</evidence>
<accession>A0A382BHY9</accession>
<dbReference type="InterPro" id="IPR011990">
    <property type="entry name" value="TPR-like_helical_dom_sf"/>
</dbReference>
<gene>
    <name evidence="1" type="ORF">METZ01_LOCUS165975</name>
</gene>
<feature type="non-terminal residue" evidence="1">
    <location>
        <position position="1"/>
    </location>
</feature>
<reference evidence="1" key="1">
    <citation type="submission" date="2018-05" db="EMBL/GenBank/DDBJ databases">
        <authorList>
            <person name="Lanie J.A."/>
            <person name="Ng W.-L."/>
            <person name="Kazmierczak K.M."/>
            <person name="Andrzejewski T.M."/>
            <person name="Davidsen T.M."/>
            <person name="Wayne K.J."/>
            <person name="Tettelin H."/>
            <person name="Glass J.I."/>
            <person name="Rusch D."/>
            <person name="Podicherti R."/>
            <person name="Tsui H.-C.T."/>
            <person name="Winkler M.E."/>
        </authorList>
    </citation>
    <scope>NUCLEOTIDE SEQUENCE</scope>
</reference>
<dbReference type="EMBL" id="UINC01029792">
    <property type="protein sequence ID" value="SVB13121.1"/>
    <property type="molecule type" value="Genomic_DNA"/>
</dbReference>